<comment type="caution">
    <text evidence="1">The sequence shown here is derived from an EMBL/GenBank/DDBJ whole genome shotgun (WGS) entry which is preliminary data.</text>
</comment>
<sequence length="46" mass="5188">LGNTAYRTGNKQLLFDPATERFTNNELANTIARGNYRKGYAIPEKV</sequence>
<organism evidence="1">
    <name type="scientific">termite gut metagenome</name>
    <dbReference type="NCBI Taxonomy" id="433724"/>
    <lineage>
        <taxon>unclassified sequences</taxon>
        <taxon>metagenomes</taxon>
        <taxon>organismal metagenomes</taxon>
    </lineage>
</organism>
<protein>
    <submittedName>
        <fullName evidence="1">Uncharacterized protein</fullName>
    </submittedName>
</protein>
<name>A0A5J4PPD5_9ZZZZ</name>
<reference evidence="1" key="1">
    <citation type="submission" date="2019-03" db="EMBL/GenBank/DDBJ databases">
        <title>Single cell metagenomics reveals metabolic interactions within the superorganism composed of flagellate Streblomastix strix and complex community of Bacteroidetes bacteria on its surface.</title>
        <authorList>
            <person name="Treitli S.C."/>
            <person name="Kolisko M."/>
            <person name="Husnik F."/>
            <person name="Keeling P."/>
            <person name="Hampl V."/>
        </authorList>
    </citation>
    <scope>NUCLEOTIDE SEQUENCE</scope>
    <source>
        <strain evidence="1">STM</strain>
    </source>
</reference>
<evidence type="ECO:0000313" key="1">
    <source>
        <dbReference type="EMBL" id="KAA6310213.1"/>
    </source>
</evidence>
<gene>
    <name evidence="1" type="ORF">EZS27_038449</name>
</gene>
<feature type="non-terminal residue" evidence="1">
    <location>
        <position position="1"/>
    </location>
</feature>
<dbReference type="EMBL" id="SNRY01007542">
    <property type="protein sequence ID" value="KAA6310213.1"/>
    <property type="molecule type" value="Genomic_DNA"/>
</dbReference>
<proteinExistence type="predicted"/>
<accession>A0A5J4PPD5</accession>
<dbReference type="AlphaFoldDB" id="A0A5J4PPD5"/>